<comment type="caution">
    <text evidence="2">The sequence shown here is derived from an EMBL/GenBank/DDBJ whole genome shotgun (WGS) entry which is preliminary data.</text>
</comment>
<dbReference type="STRING" id="53326.A0A016T8H2"/>
<sequence>MGRSDGEPEPHSSPSIAYFEEKCKKNSARIAILEEEVLELRRAVEAQMKKKIETKDEACDAMAPDDSNDKMGNALEKENVPRIQPARPPLGPIRYGCHSVNASRKPTPYTAVIYCHFCGQRGFSDSCRNILSSAQSAEIVISKGLCPKCLKRPTSRSVARDGFTNGECSENDRALLKTLVEDQEQQLRD</sequence>
<protein>
    <submittedName>
        <fullName evidence="2">Uncharacterized protein</fullName>
    </submittedName>
</protein>
<evidence type="ECO:0000313" key="3">
    <source>
        <dbReference type="Proteomes" id="UP000024635"/>
    </source>
</evidence>
<gene>
    <name evidence="2" type="primary">Acey_s0126.g1326</name>
    <name evidence="2" type="ORF">Y032_0126g1326</name>
</gene>
<proteinExistence type="predicted"/>
<organism evidence="2 3">
    <name type="scientific">Ancylostoma ceylanicum</name>
    <dbReference type="NCBI Taxonomy" id="53326"/>
    <lineage>
        <taxon>Eukaryota</taxon>
        <taxon>Metazoa</taxon>
        <taxon>Ecdysozoa</taxon>
        <taxon>Nematoda</taxon>
        <taxon>Chromadorea</taxon>
        <taxon>Rhabditida</taxon>
        <taxon>Rhabditina</taxon>
        <taxon>Rhabditomorpha</taxon>
        <taxon>Strongyloidea</taxon>
        <taxon>Ancylostomatidae</taxon>
        <taxon>Ancylostomatinae</taxon>
        <taxon>Ancylostoma</taxon>
    </lineage>
</organism>
<dbReference type="EMBL" id="JARK01001462">
    <property type="protein sequence ID" value="EYB98967.1"/>
    <property type="molecule type" value="Genomic_DNA"/>
</dbReference>
<feature type="coiled-coil region" evidence="1">
    <location>
        <begin position="23"/>
        <end position="50"/>
    </location>
</feature>
<reference evidence="3" key="1">
    <citation type="journal article" date="2015" name="Nat. Genet.">
        <title>The genome and transcriptome of the zoonotic hookworm Ancylostoma ceylanicum identify infection-specific gene families.</title>
        <authorList>
            <person name="Schwarz E.M."/>
            <person name="Hu Y."/>
            <person name="Antoshechkin I."/>
            <person name="Miller M.M."/>
            <person name="Sternberg P.W."/>
            <person name="Aroian R.V."/>
        </authorList>
    </citation>
    <scope>NUCLEOTIDE SEQUENCE</scope>
    <source>
        <strain evidence="3">HY135</strain>
    </source>
</reference>
<keyword evidence="1" id="KW-0175">Coiled coil</keyword>
<keyword evidence="3" id="KW-1185">Reference proteome</keyword>
<name>A0A016T8H2_9BILA</name>
<dbReference type="AlphaFoldDB" id="A0A016T8H2"/>
<evidence type="ECO:0000256" key="1">
    <source>
        <dbReference type="SAM" id="Coils"/>
    </source>
</evidence>
<dbReference type="Proteomes" id="UP000024635">
    <property type="component" value="Unassembled WGS sequence"/>
</dbReference>
<accession>A0A016T8H2</accession>
<evidence type="ECO:0000313" key="2">
    <source>
        <dbReference type="EMBL" id="EYB98967.1"/>
    </source>
</evidence>